<protein>
    <submittedName>
        <fullName evidence="1">Uncharacterized protein</fullName>
    </submittedName>
</protein>
<evidence type="ECO:0000313" key="2">
    <source>
        <dbReference type="Proteomes" id="UP001319883"/>
    </source>
</evidence>
<proteinExistence type="predicted"/>
<gene>
    <name evidence="1" type="ORF">KGQ91_16475</name>
</gene>
<dbReference type="RefSeq" id="WP_224416867.1">
    <property type="nucleotide sequence ID" value="NZ_JAGXFC010000003.1"/>
</dbReference>
<keyword evidence="2" id="KW-1185">Reference proteome</keyword>
<dbReference type="Proteomes" id="UP001319883">
    <property type="component" value="Unassembled WGS sequence"/>
</dbReference>
<name>A0ABS7X3S9_9GAMM</name>
<organism evidence="1 2">
    <name type="scientific">Modicisalibacter tunisiensis</name>
    <dbReference type="NCBI Taxonomy" id="390637"/>
    <lineage>
        <taxon>Bacteria</taxon>
        <taxon>Pseudomonadati</taxon>
        <taxon>Pseudomonadota</taxon>
        <taxon>Gammaproteobacteria</taxon>
        <taxon>Oceanospirillales</taxon>
        <taxon>Halomonadaceae</taxon>
        <taxon>Modicisalibacter</taxon>
    </lineage>
</organism>
<comment type="caution">
    <text evidence="1">The sequence shown here is derived from an EMBL/GenBank/DDBJ whole genome shotgun (WGS) entry which is preliminary data.</text>
</comment>
<dbReference type="EMBL" id="JAGXFD010000003">
    <property type="protein sequence ID" value="MBZ9569265.1"/>
    <property type="molecule type" value="Genomic_DNA"/>
</dbReference>
<reference evidence="1 2" key="1">
    <citation type="submission" date="2021-05" db="EMBL/GenBank/DDBJ databases">
        <title>Petroleum and Energy Research Collection (APPE): ex situ preservation of microbial diversity associated with the oil industry and exploitation of its biotechnological potential.</title>
        <authorList>
            <person name="Paixao C.T.M."/>
            <person name="Gomes M.B."/>
            <person name="Oliveira V.M."/>
        </authorList>
    </citation>
    <scope>NUCLEOTIDE SEQUENCE [LARGE SCALE GENOMIC DNA]</scope>
    <source>
        <strain evidence="1 2">LIT2</strain>
    </source>
</reference>
<evidence type="ECO:0000313" key="1">
    <source>
        <dbReference type="EMBL" id="MBZ9569265.1"/>
    </source>
</evidence>
<accession>A0ABS7X3S9</accession>
<sequence length="66" mass="7053">MKTIQLTHGSSAMELSEEEAVSLYNALSDALGKAGIDAEHHRTLQAPNGVQNFTRQPVGAVELTDC</sequence>